<dbReference type="EMBL" id="AP024849">
    <property type="protein sequence ID" value="BCZ44974.1"/>
    <property type="molecule type" value="Genomic_DNA"/>
</dbReference>
<gene>
    <name evidence="1" type="ORF">psyc5s11_10410</name>
</gene>
<dbReference type="RefSeq" id="WP_224036619.1">
    <property type="nucleotide sequence ID" value="NZ_AP024849.1"/>
</dbReference>
<evidence type="ECO:0000313" key="1">
    <source>
        <dbReference type="EMBL" id="BCZ44974.1"/>
    </source>
</evidence>
<name>A0ABN6ISK5_9CLOT</name>
<proteinExistence type="predicted"/>
<accession>A0ABN6ISK5</accession>
<protein>
    <recommendedName>
        <fullName evidence="3">XkdX family protein</fullName>
    </recommendedName>
</protein>
<keyword evidence="2" id="KW-1185">Reference proteome</keyword>
<reference evidence="2" key="1">
    <citation type="submission" date="2021-07" db="EMBL/GenBank/DDBJ databases">
        <title>Complete genome sequencing of a Clostridium isolate.</title>
        <authorList>
            <person name="Ueki A."/>
            <person name="Tonouchi A."/>
        </authorList>
    </citation>
    <scope>NUCLEOTIDE SEQUENCE [LARGE SCALE GENOMIC DNA]</scope>
    <source>
        <strain evidence="2">C5S11</strain>
    </source>
</reference>
<dbReference type="Proteomes" id="UP000824633">
    <property type="component" value="Chromosome"/>
</dbReference>
<sequence length="65" mass="7582">MKEFFKELFSSNNMKKAVISMLLSNGNLTVREYQRLSNDIRAIENYDKNKVKAQVKNKVEIKKAS</sequence>
<evidence type="ECO:0008006" key="3">
    <source>
        <dbReference type="Google" id="ProtNLM"/>
    </source>
</evidence>
<evidence type="ECO:0000313" key="2">
    <source>
        <dbReference type="Proteomes" id="UP000824633"/>
    </source>
</evidence>
<organism evidence="1 2">
    <name type="scientific">Clostridium gelidum</name>
    <dbReference type="NCBI Taxonomy" id="704125"/>
    <lineage>
        <taxon>Bacteria</taxon>
        <taxon>Bacillati</taxon>
        <taxon>Bacillota</taxon>
        <taxon>Clostridia</taxon>
        <taxon>Eubacteriales</taxon>
        <taxon>Clostridiaceae</taxon>
        <taxon>Clostridium</taxon>
    </lineage>
</organism>